<proteinExistence type="predicted"/>
<dbReference type="Proteomes" id="UP000568050">
    <property type="component" value="Unassembled WGS sequence"/>
</dbReference>
<dbReference type="AlphaFoldDB" id="A0A839QV92"/>
<evidence type="ECO:0000313" key="2">
    <source>
        <dbReference type="Proteomes" id="UP000568050"/>
    </source>
</evidence>
<gene>
    <name evidence="1" type="ORF">FHX50_002319</name>
</gene>
<sequence>MTRLSADVPRPAAIATDLDGTLLRADGTVSDRTRDAFHAAWDHGLHTVLVTARPPRWVDRLADLAGSHGTIYCANGAFTYDPNSGTVTENFGFEPDLLQSIIQDLSTVDGIAMSAELPSGFWRQAAYPSTPPDGQTDEDGGVVAPLEDITEVAGKLLARCDRLDPAAFHRRIEELVGDRAALHVSTSDGLAELAPLGVSKSEALGRFVRVMEMTASDVWAFGDMPNDIPMLTWAGMGIAVANAHPDVLAVADGVTASNDEDGVAQAIEQVLRG</sequence>
<dbReference type="InterPro" id="IPR023214">
    <property type="entry name" value="HAD_sf"/>
</dbReference>
<dbReference type="PANTHER" id="PTHR10000">
    <property type="entry name" value="PHOSPHOSERINE PHOSPHATASE"/>
    <property type="match status" value="1"/>
</dbReference>
<dbReference type="Gene3D" id="3.30.1240.10">
    <property type="match status" value="1"/>
</dbReference>
<protein>
    <recommendedName>
        <fullName evidence="3">Cof-type HAD-IIB family hydrolase</fullName>
    </recommendedName>
</protein>
<dbReference type="Gene3D" id="3.40.50.1000">
    <property type="entry name" value="HAD superfamily/HAD-like"/>
    <property type="match status" value="1"/>
</dbReference>
<name>A0A839QV92_9MICO</name>
<evidence type="ECO:0008006" key="3">
    <source>
        <dbReference type="Google" id="ProtNLM"/>
    </source>
</evidence>
<keyword evidence="2" id="KW-1185">Reference proteome</keyword>
<organism evidence="1 2">
    <name type="scientific">Helcobacillus massiliensis</name>
    <dbReference type="NCBI Taxonomy" id="521392"/>
    <lineage>
        <taxon>Bacteria</taxon>
        <taxon>Bacillati</taxon>
        <taxon>Actinomycetota</taxon>
        <taxon>Actinomycetes</taxon>
        <taxon>Micrococcales</taxon>
        <taxon>Dermabacteraceae</taxon>
        <taxon>Helcobacillus</taxon>
    </lineage>
</organism>
<dbReference type="PANTHER" id="PTHR10000:SF8">
    <property type="entry name" value="HAD SUPERFAMILY HYDROLASE-LIKE, TYPE 3"/>
    <property type="match status" value="1"/>
</dbReference>
<dbReference type="GO" id="GO:0005829">
    <property type="term" value="C:cytosol"/>
    <property type="evidence" value="ECO:0007669"/>
    <property type="project" value="TreeGrafter"/>
</dbReference>
<evidence type="ECO:0000313" key="1">
    <source>
        <dbReference type="EMBL" id="MBB3024012.1"/>
    </source>
</evidence>
<dbReference type="SUPFAM" id="SSF56784">
    <property type="entry name" value="HAD-like"/>
    <property type="match status" value="1"/>
</dbReference>
<dbReference type="InterPro" id="IPR036412">
    <property type="entry name" value="HAD-like_sf"/>
</dbReference>
<comment type="caution">
    <text evidence="1">The sequence shown here is derived from an EMBL/GenBank/DDBJ whole genome shotgun (WGS) entry which is preliminary data.</text>
</comment>
<dbReference type="EMBL" id="JACHWP010000022">
    <property type="protein sequence ID" value="MBB3024012.1"/>
    <property type="molecule type" value="Genomic_DNA"/>
</dbReference>
<dbReference type="GO" id="GO:0016791">
    <property type="term" value="F:phosphatase activity"/>
    <property type="evidence" value="ECO:0007669"/>
    <property type="project" value="TreeGrafter"/>
</dbReference>
<accession>A0A839QV92</accession>
<reference evidence="1 2" key="1">
    <citation type="submission" date="2020-08" db="EMBL/GenBank/DDBJ databases">
        <title>Sequencing the genomes of 1000 actinobacteria strains.</title>
        <authorList>
            <person name="Klenk H.-P."/>
        </authorList>
    </citation>
    <scope>NUCLEOTIDE SEQUENCE [LARGE SCALE GENOMIC DNA]</scope>
    <source>
        <strain evidence="1 2">DSM 23040</strain>
    </source>
</reference>
<dbReference type="Pfam" id="PF08282">
    <property type="entry name" value="Hydrolase_3"/>
    <property type="match status" value="1"/>
</dbReference>
<dbReference type="RefSeq" id="WP_221187364.1">
    <property type="nucleotide sequence ID" value="NZ_CBCSFZ010000012.1"/>
</dbReference>
<dbReference type="GO" id="GO:0000287">
    <property type="term" value="F:magnesium ion binding"/>
    <property type="evidence" value="ECO:0007669"/>
    <property type="project" value="TreeGrafter"/>
</dbReference>